<dbReference type="GeneID" id="95581398"/>
<dbReference type="AlphaFoldDB" id="A0A430B714"/>
<dbReference type="EMBL" id="NGKB01000003">
    <property type="protein sequence ID" value="RSU16105.1"/>
    <property type="molecule type" value="Genomic_DNA"/>
</dbReference>
<accession>A0A430B714</accession>
<dbReference type="RefSeq" id="WP_126792168.1">
    <property type="nucleotide sequence ID" value="NZ_CP060720.1"/>
</dbReference>
<name>A0A430B714_9ENTE</name>
<dbReference type="Proteomes" id="UP000288028">
    <property type="component" value="Unassembled WGS sequence"/>
</dbReference>
<keyword evidence="3" id="KW-1185">Reference proteome</keyword>
<dbReference type="NCBIfam" id="TIGR02359">
    <property type="entry name" value="thiW"/>
    <property type="match status" value="1"/>
</dbReference>
<organism evidence="2 3">
    <name type="scientific">Vagococcus carniphilus</name>
    <dbReference type="NCBI Taxonomy" id="218144"/>
    <lineage>
        <taxon>Bacteria</taxon>
        <taxon>Bacillati</taxon>
        <taxon>Bacillota</taxon>
        <taxon>Bacilli</taxon>
        <taxon>Lactobacillales</taxon>
        <taxon>Enterococcaceae</taxon>
        <taxon>Vagococcus</taxon>
    </lineage>
</organism>
<feature type="transmembrane region" description="Helical" evidence="1">
    <location>
        <begin position="42"/>
        <end position="67"/>
    </location>
</feature>
<evidence type="ECO:0000313" key="3">
    <source>
        <dbReference type="Proteomes" id="UP000288028"/>
    </source>
</evidence>
<dbReference type="PIRSF" id="PIRSF024534">
    <property type="entry name" value="ThiW"/>
    <property type="match status" value="1"/>
</dbReference>
<reference evidence="2 3" key="1">
    <citation type="submission" date="2017-05" db="EMBL/GenBank/DDBJ databases">
        <title>Vagococcus spp. assemblies.</title>
        <authorList>
            <person name="Gulvik C.A."/>
        </authorList>
    </citation>
    <scope>NUCLEOTIDE SEQUENCE [LARGE SCALE GENOMIC DNA]</scope>
    <source>
        <strain evidence="2 3">SS1714</strain>
    </source>
</reference>
<dbReference type="OrthoDB" id="5516776at2"/>
<proteinExistence type="predicted"/>
<sequence length="184" mass="20145">MPQANTKLQKLIILSLMVALDVVLSPLFRIEGMAPMSSVMNIIGVTLMGPFYGTIMALTCGLLRMLLLGVPPLALTGAVFGAFLAGIGYKYSKNIYVAMLGEIIGTGLIGSLLSYPVMVWFTGSATNMYWFIYTPRFFGGAISGSLIGYLGFMKLEKITKFKRIQTLFKGEELDGYESKRPINE</sequence>
<protein>
    <submittedName>
        <fullName evidence="2">Energy coupling factor transporter S component ThiW</fullName>
    </submittedName>
</protein>
<feature type="transmembrane region" description="Helical" evidence="1">
    <location>
        <begin position="128"/>
        <end position="152"/>
    </location>
</feature>
<dbReference type="Pfam" id="PF09512">
    <property type="entry name" value="ThiW"/>
    <property type="match status" value="1"/>
</dbReference>
<feature type="transmembrane region" description="Helical" evidence="1">
    <location>
        <begin position="103"/>
        <end position="122"/>
    </location>
</feature>
<gene>
    <name evidence="2" type="ORF">CBF28_03905</name>
</gene>
<dbReference type="Gene3D" id="1.10.1760.20">
    <property type="match status" value="1"/>
</dbReference>
<keyword evidence="1" id="KW-0472">Membrane</keyword>
<dbReference type="InterPro" id="IPR012652">
    <property type="entry name" value="ThiW"/>
</dbReference>
<comment type="caution">
    <text evidence="2">The sequence shown here is derived from an EMBL/GenBank/DDBJ whole genome shotgun (WGS) entry which is preliminary data.</text>
</comment>
<keyword evidence="1" id="KW-0812">Transmembrane</keyword>
<evidence type="ECO:0000256" key="1">
    <source>
        <dbReference type="SAM" id="Phobius"/>
    </source>
</evidence>
<feature type="transmembrane region" description="Helical" evidence="1">
    <location>
        <begin position="73"/>
        <end position="91"/>
    </location>
</feature>
<keyword evidence="1" id="KW-1133">Transmembrane helix</keyword>
<evidence type="ECO:0000313" key="2">
    <source>
        <dbReference type="EMBL" id="RSU16105.1"/>
    </source>
</evidence>